<sequence>MQVDADGVALGAFQPGSSIDLVALLGGGVSSVRLEFDPTSEGYPSLPLRVGMGSFETTEDPLARQPGRVLAQAAPEPASAALVMSGLAWLAGARRRTRSPRVFARAAGLSGSESRTGHLVCGSLTPTGESTKRSRSQAKALRAGR</sequence>
<dbReference type="AlphaFoldDB" id="A0A538U5X1"/>
<dbReference type="EMBL" id="VBPB01000172">
    <property type="protein sequence ID" value="TMQ71290.1"/>
    <property type="molecule type" value="Genomic_DNA"/>
</dbReference>
<dbReference type="NCBIfam" id="TIGR02595">
    <property type="entry name" value="PEP_CTERM"/>
    <property type="match status" value="1"/>
</dbReference>
<gene>
    <name evidence="2" type="ORF">E6K81_10390</name>
</gene>
<comment type="caution">
    <text evidence="2">The sequence shown here is derived from an EMBL/GenBank/DDBJ whole genome shotgun (WGS) entry which is preliminary data.</text>
</comment>
<evidence type="ECO:0000313" key="3">
    <source>
        <dbReference type="Proteomes" id="UP000319771"/>
    </source>
</evidence>
<dbReference type="InterPro" id="IPR013424">
    <property type="entry name" value="Ice-binding_C"/>
</dbReference>
<protein>
    <submittedName>
        <fullName evidence="2">PEP-CTERM sorting domain-containing protein</fullName>
    </submittedName>
</protein>
<feature type="region of interest" description="Disordered" evidence="1">
    <location>
        <begin position="113"/>
        <end position="145"/>
    </location>
</feature>
<evidence type="ECO:0000313" key="2">
    <source>
        <dbReference type="EMBL" id="TMQ71290.1"/>
    </source>
</evidence>
<proteinExistence type="predicted"/>
<reference evidence="2 3" key="1">
    <citation type="journal article" date="2019" name="Nat. Microbiol.">
        <title>Mediterranean grassland soil C-N compound turnover is dependent on rainfall and depth, and is mediated by genomically divergent microorganisms.</title>
        <authorList>
            <person name="Diamond S."/>
            <person name="Andeer P.F."/>
            <person name="Li Z."/>
            <person name="Crits-Christoph A."/>
            <person name="Burstein D."/>
            <person name="Anantharaman K."/>
            <person name="Lane K.R."/>
            <person name="Thomas B.C."/>
            <person name="Pan C."/>
            <person name="Northen T.R."/>
            <person name="Banfield J.F."/>
        </authorList>
    </citation>
    <scope>NUCLEOTIDE SEQUENCE [LARGE SCALE GENOMIC DNA]</scope>
    <source>
        <strain evidence="2">WS_11</strain>
    </source>
</reference>
<accession>A0A538U5X1</accession>
<dbReference type="Proteomes" id="UP000319771">
    <property type="component" value="Unassembled WGS sequence"/>
</dbReference>
<organism evidence="2 3">
    <name type="scientific">Eiseniibacteriota bacterium</name>
    <dbReference type="NCBI Taxonomy" id="2212470"/>
    <lineage>
        <taxon>Bacteria</taxon>
        <taxon>Candidatus Eiseniibacteriota</taxon>
    </lineage>
</organism>
<evidence type="ECO:0000256" key="1">
    <source>
        <dbReference type="SAM" id="MobiDB-lite"/>
    </source>
</evidence>
<name>A0A538U5X1_UNCEI</name>